<protein>
    <submittedName>
        <fullName evidence="2">Cytochrome c biogenesis factor</fullName>
    </submittedName>
</protein>
<feature type="transmembrane region" description="Helical" evidence="1">
    <location>
        <begin position="45"/>
        <end position="66"/>
    </location>
</feature>
<name>A0A484ZMC8_9GAMM</name>
<dbReference type="RefSeq" id="WP_134531293.1">
    <property type="nucleotide sequence ID" value="NZ_CAADJA010000002.1"/>
</dbReference>
<keyword evidence="1" id="KW-0812">Transmembrane</keyword>
<evidence type="ECO:0000256" key="1">
    <source>
        <dbReference type="SAM" id="Phobius"/>
    </source>
</evidence>
<proteinExistence type="predicted"/>
<dbReference type="EMBL" id="CAADJA010000002">
    <property type="protein sequence ID" value="VFS49630.1"/>
    <property type="molecule type" value="Genomic_DNA"/>
</dbReference>
<sequence length="140" mass="15903">MSSKGWCAESASLVQELQQNLLEDIPDENNPRKTAKAQQRKRFDAVILLPGMALLIGVSLMVYYTVGGYSKVEEWQSVVARLPELRHQLMEKGPEGMGAQSDGGNWRLEYAIKYNNSRTIWPTGFVWGRLECIWEICLPD</sequence>
<evidence type="ECO:0000313" key="2">
    <source>
        <dbReference type="EMBL" id="VFS49630.1"/>
    </source>
</evidence>
<keyword evidence="1" id="KW-0472">Membrane</keyword>
<keyword evidence="1" id="KW-1133">Transmembrane helix</keyword>
<evidence type="ECO:0000313" key="3">
    <source>
        <dbReference type="Proteomes" id="UP000373449"/>
    </source>
</evidence>
<accession>A0A484ZMC8</accession>
<dbReference type="Proteomes" id="UP000373449">
    <property type="component" value="Unassembled WGS sequence"/>
</dbReference>
<organism evidence="2 3">
    <name type="scientific">Budvicia aquatica</name>
    <dbReference type="NCBI Taxonomy" id="82979"/>
    <lineage>
        <taxon>Bacteria</taxon>
        <taxon>Pseudomonadati</taxon>
        <taxon>Pseudomonadota</taxon>
        <taxon>Gammaproteobacteria</taxon>
        <taxon>Enterobacterales</taxon>
        <taxon>Budviciaceae</taxon>
        <taxon>Budvicia</taxon>
    </lineage>
</organism>
<gene>
    <name evidence="2" type="ORF">NCTC12282_04063</name>
</gene>
<dbReference type="AlphaFoldDB" id="A0A484ZMC8"/>
<reference evidence="2 3" key="1">
    <citation type="submission" date="2019-03" db="EMBL/GenBank/DDBJ databases">
        <authorList>
            <consortium name="Pathogen Informatics"/>
        </authorList>
    </citation>
    <scope>NUCLEOTIDE SEQUENCE [LARGE SCALE GENOMIC DNA]</scope>
    <source>
        <strain evidence="2 3">NCTC12282</strain>
    </source>
</reference>